<evidence type="ECO:0000313" key="2">
    <source>
        <dbReference type="EMBL" id="SIP74762.1"/>
    </source>
</evidence>
<accession>A0A1N6N165</accession>
<reference evidence="3" key="1">
    <citation type="submission" date="2016-12" db="EMBL/GenBank/DDBJ databases">
        <authorList>
            <person name="Gaudriault S."/>
        </authorList>
    </citation>
    <scope>NUCLEOTIDE SEQUENCE [LARGE SCALE GENOMIC DNA]</scope>
    <source>
        <strain evidence="3">HGB1681 (deposited as PTA-6826 in the American Type Culture Collection)</strain>
    </source>
</reference>
<dbReference type="OrthoDB" id="6898011at2"/>
<protein>
    <submittedName>
        <fullName evidence="2">Uncharacterized protein</fullName>
    </submittedName>
</protein>
<dbReference type="Proteomes" id="UP000224871">
    <property type="component" value="Unassembled WGS sequence"/>
</dbReference>
<dbReference type="Proteomes" id="UP000196435">
    <property type="component" value="Unassembled WGS sequence"/>
</dbReference>
<name>A0A1N6N165_9GAMM</name>
<gene>
    <name evidence="1" type="ORF">Xinn_02857</name>
    <name evidence="2" type="ORF">XIS1_840031</name>
</gene>
<reference evidence="1 4" key="3">
    <citation type="journal article" date="2017" name="Nat. Microbiol.">
        <title>Natural product diversity associated with the nematode symbionts Photorhabdus and Xenorhabdus.</title>
        <authorList>
            <person name="Tobias N.J."/>
            <person name="Wolff H."/>
            <person name="Djahanschiri B."/>
            <person name="Grundmann F."/>
            <person name="Kronenwerth M."/>
            <person name="Shi Y.M."/>
            <person name="Simonyi S."/>
            <person name="Grun P."/>
            <person name="Shapiro-Ilan D."/>
            <person name="Pidot S.J."/>
            <person name="Stinear T.P."/>
            <person name="Ebersberger I."/>
            <person name="Bode H.B."/>
        </authorList>
    </citation>
    <scope>NUCLEOTIDE SEQUENCE [LARGE SCALE GENOMIC DNA]</scope>
    <source>
        <strain evidence="1 4">DSM 16336</strain>
    </source>
</reference>
<proteinExistence type="predicted"/>
<evidence type="ECO:0000313" key="3">
    <source>
        <dbReference type="Proteomes" id="UP000196435"/>
    </source>
</evidence>
<organism evidence="2 3">
    <name type="scientific">Xenorhabdus innexi</name>
    <dbReference type="NCBI Taxonomy" id="290109"/>
    <lineage>
        <taxon>Bacteria</taxon>
        <taxon>Pseudomonadati</taxon>
        <taxon>Pseudomonadota</taxon>
        <taxon>Gammaproteobacteria</taxon>
        <taxon>Enterobacterales</taxon>
        <taxon>Morganellaceae</taxon>
        <taxon>Xenorhabdus</taxon>
    </lineage>
</organism>
<dbReference type="AlphaFoldDB" id="A0A1N6N165"/>
<evidence type="ECO:0000313" key="4">
    <source>
        <dbReference type="Proteomes" id="UP000224871"/>
    </source>
</evidence>
<dbReference type="EMBL" id="NIBU01000039">
    <property type="protein sequence ID" value="PHM31311.1"/>
    <property type="molecule type" value="Genomic_DNA"/>
</dbReference>
<keyword evidence="4" id="KW-1185">Reference proteome</keyword>
<dbReference type="EMBL" id="FTLG01000230">
    <property type="protein sequence ID" value="SIP74762.1"/>
    <property type="molecule type" value="Genomic_DNA"/>
</dbReference>
<sequence>MFIDKGLKPDPENAGYVLGWGVLRYSPWHLAGMYTAKETAEVEAANLGSEYEVHYGSHRVGSDDFVWHGGS</sequence>
<reference evidence="2" key="2">
    <citation type="submission" date="2016-12" db="EMBL/GenBank/DDBJ databases">
        <authorList>
            <person name="Song W.-J."/>
            <person name="Kurnit D.M."/>
        </authorList>
    </citation>
    <scope>NUCLEOTIDE SEQUENCE [LARGE SCALE GENOMIC DNA]</scope>
    <source>
        <strain evidence="2">HGB1681</strain>
    </source>
</reference>
<evidence type="ECO:0000313" key="1">
    <source>
        <dbReference type="EMBL" id="PHM31311.1"/>
    </source>
</evidence>
<dbReference type="RefSeq" id="WP_086954090.1">
    <property type="nucleotide sequence ID" value="NZ_CAWNQC010000236.1"/>
</dbReference>